<protein>
    <recommendedName>
        <fullName evidence="4">DUF1467 domain-containing protein</fullName>
    </recommendedName>
</protein>
<proteinExistence type="predicted"/>
<reference evidence="2" key="2">
    <citation type="submission" date="2020-09" db="EMBL/GenBank/DDBJ databases">
        <authorList>
            <person name="Sun Q."/>
            <person name="Zhou Y."/>
        </authorList>
    </citation>
    <scope>NUCLEOTIDE SEQUENCE</scope>
    <source>
        <strain evidence="2">CGMCC 1.15360</strain>
    </source>
</reference>
<dbReference type="EMBL" id="BMIP01000006">
    <property type="protein sequence ID" value="GGD76363.1"/>
    <property type="molecule type" value="Genomic_DNA"/>
</dbReference>
<feature type="transmembrane region" description="Helical" evidence="1">
    <location>
        <begin position="7"/>
        <end position="26"/>
    </location>
</feature>
<evidence type="ECO:0000313" key="2">
    <source>
        <dbReference type="EMBL" id="GGD76363.1"/>
    </source>
</evidence>
<name>A0A916Z4G9_9SPHN</name>
<dbReference type="OrthoDB" id="9804637at2"/>
<dbReference type="InterPro" id="IPR009935">
    <property type="entry name" value="DUF1467"/>
</dbReference>
<reference evidence="2" key="1">
    <citation type="journal article" date="2014" name="Int. J. Syst. Evol. Microbiol.">
        <title>Complete genome sequence of Corynebacterium casei LMG S-19264T (=DSM 44701T), isolated from a smear-ripened cheese.</title>
        <authorList>
            <consortium name="US DOE Joint Genome Institute (JGI-PGF)"/>
            <person name="Walter F."/>
            <person name="Albersmeier A."/>
            <person name="Kalinowski J."/>
            <person name="Ruckert C."/>
        </authorList>
    </citation>
    <scope>NUCLEOTIDE SEQUENCE</scope>
    <source>
        <strain evidence="2">CGMCC 1.15360</strain>
    </source>
</reference>
<keyword evidence="1" id="KW-0472">Membrane</keyword>
<organism evidence="2 3">
    <name type="scientific">Croceicoccus mobilis</name>
    <dbReference type="NCBI Taxonomy" id="1703339"/>
    <lineage>
        <taxon>Bacteria</taxon>
        <taxon>Pseudomonadati</taxon>
        <taxon>Pseudomonadota</taxon>
        <taxon>Alphaproteobacteria</taxon>
        <taxon>Sphingomonadales</taxon>
        <taxon>Erythrobacteraceae</taxon>
        <taxon>Croceicoccus</taxon>
    </lineage>
</organism>
<sequence>MQLTSAIAIYFLLWIFSAFVVMPFTVRTHDDVGTTPEIGHADSAPVNFQPWRIVGFTTLVATVLFVLFYLNYSYDWIGIEDLDIIPLPDDLANQKMPGE</sequence>
<comment type="caution">
    <text evidence="2">The sequence shown here is derived from an EMBL/GenBank/DDBJ whole genome shotgun (WGS) entry which is preliminary data.</text>
</comment>
<feature type="transmembrane region" description="Helical" evidence="1">
    <location>
        <begin position="53"/>
        <end position="72"/>
    </location>
</feature>
<dbReference type="Proteomes" id="UP000612349">
    <property type="component" value="Unassembled WGS sequence"/>
</dbReference>
<evidence type="ECO:0000256" key="1">
    <source>
        <dbReference type="SAM" id="Phobius"/>
    </source>
</evidence>
<evidence type="ECO:0000313" key="3">
    <source>
        <dbReference type="Proteomes" id="UP000612349"/>
    </source>
</evidence>
<dbReference type="RefSeq" id="WP_066770247.1">
    <property type="nucleotide sequence ID" value="NZ_BMIP01000006.1"/>
</dbReference>
<evidence type="ECO:0008006" key="4">
    <source>
        <dbReference type="Google" id="ProtNLM"/>
    </source>
</evidence>
<dbReference type="AlphaFoldDB" id="A0A916Z4G9"/>
<gene>
    <name evidence="2" type="ORF">GCM10010990_27530</name>
</gene>
<keyword evidence="1" id="KW-1133">Transmembrane helix</keyword>
<keyword evidence="3" id="KW-1185">Reference proteome</keyword>
<dbReference type="Pfam" id="PF07330">
    <property type="entry name" value="DUF1467"/>
    <property type="match status" value="1"/>
</dbReference>
<keyword evidence="1" id="KW-0812">Transmembrane</keyword>
<accession>A0A916Z4G9</accession>